<dbReference type="OrthoDB" id="1668230at2759"/>
<dbReference type="FunFam" id="1.10.510.10:FF:001023">
    <property type="entry name" value="Os07g0541700 protein"/>
    <property type="match status" value="1"/>
</dbReference>
<dbReference type="SUPFAM" id="SSF56112">
    <property type="entry name" value="Protein kinase-like (PK-like)"/>
    <property type="match status" value="1"/>
</dbReference>
<keyword evidence="3" id="KW-0723">Serine/threonine-protein kinase</keyword>
<dbReference type="InterPro" id="IPR011009">
    <property type="entry name" value="Kinase-like_dom_sf"/>
</dbReference>
<dbReference type="Pfam" id="PF07714">
    <property type="entry name" value="PK_Tyr_Ser-Thr"/>
    <property type="match status" value="1"/>
</dbReference>
<feature type="compositionally biased region" description="Low complexity" evidence="15">
    <location>
        <begin position="364"/>
        <end position="378"/>
    </location>
</feature>
<evidence type="ECO:0000256" key="15">
    <source>
        <dbReference type="SAM" id="MobiDB-lite"/>
    </source>
</evidence>
<evidence type="ECO:0000256" key="5">
    <source>
        <dbReference type="ARBA" id="ARBA00022692"/>
    </source>
</evidence>
<evidence type="ECO:0000256" key="10">
    <source>
        <dbReference type="ARBA" id="ARBA00022989"/>
    </source>
</evidence>
<evidence type="ECO:0000256" key="3">
    <source>
        <dbReference type="ARBA" id="ARBA00022527"/>
    </source>
</evidence>
<keyword evidence="12" id="KW-0325">Glycoprotein</keyword>
<keyword evidence="5" id="KW-0812">Transmembrane</keyword>
<dbReference type="Gene3D" id="3.30.200.20">
    <property type="entry name" value="Phosphorylase Kinase, domain 1"/>
    <property type="match status" value="1"/>
</dbReference>
<dbReference type="GO" id="GO:0016020">
    <property type="term" value="C:membrane"/>
    <property type="evidence" value="ECO:0007669"/>
    <property type="project" value="UniProtKB-SubCell"/>
</dbReference>
<evidence type="ECO:0000256" key="9">
    <source>
        <dbReference type="ARBA" id="ARBA00022840"/>
    </source>
</evidence>
<evidence type="ECO:0000259" key="16">
    <source>
        <dbReference type="PROSITE" id="PS50011"/>
    </source>
</evidence>
<evidence type="ECO:0000256" key="1">
    <source>
        <dbReference type="ARBA" id="ARBA00004479"/>
    </source>
</evidence>
<dbReference type="InterPro" id="IPR000719">
    <property type="entry name" value="Prot_kinase_dom"/>
</dbReference>
<accession>A0A2G5C5C2</accession>
<dbReference type="STRING" id="218851.A0A2G5C5C2"/>
<dbReference type="PROSITE" id="PS00108">
    <property type="entry name" value="PROTEIN_KINASE_ST"/>
    <property type="match status" value="1"/>
</dbReference>
<dbReference type="SMART" id="SM00220">
    <property type="entry name" value="S_TKc"/>
    <property type="match status" value="1"/>
</dbReference>
<dbReference type="InParanoid" id="A0A2G5C5C2"/>
<evidence type="ECO:0000256" key="4">
    <source>
        <dbReference type="ARBA" id="ARBA00022679"/>
    </source>
</evidence>
<dbReference type="EMBL" id="KZ305110">
    <property type="protein sequence ID" value="PIA26488.1"/>
    <property type="molecule type" value="Genomic_DNA"/>
</dbReference>
<feature type="region of interest" description="Disordered" evidence="15">
    <location>
        <begin position="337"/>
        <end position="378"/>
    </location>
</feature>
<keyword evidence="8" id="KW-0418">Kinase</keyword>
<reference evidence="17 18" key="1">
    <citation type="submission" date="2017-09" db="EMBL/GenBank/DDBJ databases">
        <title>WGS assembly of Aquilegia coerulea Goldsmith.</title>
        <authorList>
            <person name="Hodges S."/>
            <person name="Kramer E."/>
            <person name="Nordborg M."/>
            <person name="Tomkins J."/>
            <person name="Borevitz J."/>
            <person name="Derieg N."/>
            <person name="Yan J."/>
            <person name="Mihaltcheva S."/>
            <person name="Hayes R.D."/>
            <person name="Rokhsar D."/>
        </authorList>
    </citation>
    <scope>NUCLEOTIDE SEQUENCE [LARGE SCALE GENOMIC DNA]</scope>
    <source>
        <strain evidence="18">cv. Goldsmith</strain>
    </source>
</reference>
<gene>
    <name evidence="17" type="ORF">AQUCO_09300064v1</name>
</gene>
<name>A0A2G5C5C2_AQUCA</name>
<evidence type="ECO:0000256" key="13">
    <source>
        <dbReference type="ARBA" id="ARBA00047899"/>
    </source>
</evidence>
<evidence type="ECO:0000256" key="6">
    <source>
        <dbReference type="ARBA" id="ARBA00022729"/>
    </source>
</evidence>
<keyword evidence="11" id="KW-0472">Membrane</keyword>
<dbReference type="InterPro" id="IPR045874">
    <property type="entry name" value="LRK10/LRL21-25-like"/>
</dbReference>
<evidence type="ECO:0000256" key="7">
    <source>
        <dbReference type="ARBA" id="ARBA00022741"/>
    </source>
</evidence>
<sequence>MAENQYSVVNEFISEMARENPQQFSYGQLISFTSNFQFHIGSGAVKVLKNTMMDVMEKQFMSEVGTMGRTYHRNLIKLYGFCFDANMKALVYEYMENGSFDRILYENSPRIKWVQLYDIAIEIAKGLSYLHEYCYPQIIHHDIKPANVLLDSNLSPKVTDFGLAKLNRDLSHFAQTGYRGTPGYAAPEVSMNHPSVTYKCDVFSYGVMLFDILRRKKYTEGDEWFPAQVWEHLQIGKLDKLIMECGIGVEDKEDAEILSKVALLCAQYKAHDRPSMSTVVTMLEGEIPPWTPVDPFPYYGLYGNVPVSSHGSSSEAIEPESVQGPFPKISTVNHQSEMVQRQPYTRGTVAQPQYSGRGNGRSMPLLRPQRPQLRLGRN</sequence>
<evidence type="ECO:0000256" key="12">
    <source>
        <dbReference type="ARBA" id="ARBA00023180"/>
    </source>
</evidence>
<evidence type="ECO:0000313" key="18">
    <source>
        <dbReference type="Proteomes" id="UP000230069"/>
    </source>
</evidence>
<dbReference type="PROSITE" id="PS50011">
    <property type="entry name" value="PROTEIN_KINASE_DOM"/>
    <property type="match status" value="1"/>
</dbReference>
<comment type="catalytic activity">
    <reaction evidence="13">
        <text>L-threonyl-[protein] + ATP = O-phospho-L-threonyl-[protein] + ADP + H(+)</text>
        <dbReference type="Rhea" id="RHEA:46608"/>
        <dbReference type="Rhea" id="RHEA-COMP:11060"/>
        <dbReference type="Rhea" id="RHEA-COMP:11605"/>
        <dbReference type="ChEBI" id="CHEBI:15378"/>
        <dbReference type="ChEBI" id="CHEBI:30013"/>
        <dbReference type="ChEBI" id="CHEBI:30616"/>
        <dbReference type="ChEBI" id="CHEBI:61977"/>
        <dbReference type="ChEBI" id="CHEBI:456216"/>
        <dbReference type="EC" id="2.7.11.1"/>
    </reaction>
</comment>
<evidence type="ECO:0000256" key="14">
    <source>
        <dbReference type="ARBA" id="ARBA00048679"/>
    </source>
</evidence>
<keyword evidence="10" id="KW-1133">Transmembrane helix</keyword>
<evidence type="ECO:0000256" key="11">
    <source>
        <dbReference type="ARBA" id="ARBA00023136"/>
    </source>
</evidence>
<feature type="compositionally biased region" description="Polar residues" evidence="15">
    <location>
        <begin position="337"/>
        <end position="356"/>
    </location>
</feature>
<dbReference type="GO" id="GO:0004674">
    <property type="term" value="F:protein serine/threonine kinase activity"/>
    <property type="evidence" value="ECO:0007669"/>
    <property type="project" value="UniProtKB-KW"/>
</dbReference>
<dbReference type="AlphaFoldDB" id="A0A2G5C5C2"/>
<dbReference type="InterPro" id="IPR001245">
    <property type="entry name" value="Ser-Thr/Tyr_kinase_cat_dom"/>
</dbReference>
<proteinExistence type="predicted"/>
<feature type="domain" description="Protein kinase" evidence="16">
    <location>
        <begin position="1"/>
        <end position="291"/>
    </location>
</feature>
<evidence type="ECO:0000256" key="2">
    <source>
        <dbReference type="ARBA" id="ARBA00012513"/>
    </source>
</evidence>
<keyword evidence="7" id="KW-0547">Nucleotide-binding</keyword>
<keyword evidence="6" id="KW-0732">Signal</keyword>
<comment type="catalytic activity">
    <reaction evidence="14">
        <text>L-seryl-[protein] + ATP = O-phospho-L-seryl-[protein] + ADP + H(+)</text>
        <dbReference type="Rhea" id="RHEA:17989"/>
        <dbReference type="Rhea" id="RHEA-COMP:9863"/>
        <dbReference type="Rhea" id="RHEA-COMP:11604"/>
        <dbReference type="ChEBI" id="CHEBI:15378"/>
        <dbReference type="ChEBI" id="CHEBI:29999"/>
        <dbReference type="ChEBI" id="CHEBI:30616"/>
        <dbReference type="ChEBI" id="CHEBI:83421"/>
        <dbReference type="ChEBI" id="CHEBI:456216"/>
        <dbReference type="EC" id="2.7.11.1"/>
    </reaction>
</comment>
<keyword evidence="9" id="KW-0067">ATP-binding</keyword>
<dbReference type="GO" id="GO:0005524">
    <property type="term" value="F:ATP binding"/>
    <property type="evidence" value="ECO:0007669"/>
    <property type="project" value="UniProtKB-KW"/>
</dbReference>
<keyword evidence="4" id="KW-0808">Transferase</keyword>
<dbReference type="Gene3D" id="1.10.510.10">
    <property type="entry name" value="Transferase(Phosphotransferase) domain 1"/>
    <property type="match status" value="1"/>
</dbReference>
<protein>
    <recommendedName>
        <fullName evidence="2">non-specific serine/threonine protein kinase</fullName>
        <ecNumber evidence="2">2.7.11.1</ecNumber>
    </recommendedName>
</protein>
<organism evidence="17 18">
    <name type="scientific">Aquilegia coerulea</name>
    <name type="common">Rocky mountain columbine</name>
    <dbReference type="NCBI Taxonomy" id="218851"/>
    <lineage>
        <taxon>Eukaryota</taxon>
        <taxon>Viridiplantae</taxon>
        <taxon>Streptophyta</taxon>
        <taxon>Embryophyta</taxon>
        <taxon>Tracheophyta</taxon>
        <taxon>Spermatophyta</taxon>
        <taxon>Magnoliopsida</taxon>
        <taxon>Ranunculales</taxon>
        <taxon>Ranunculaceae</taxon>
        <taxon>Thalictroideae</taxon>
        <taxon>Aquilegia</taxon>
    </lineage>
</organism>
<dbReference type="PANTHER" id="PTHR27009">
    <property type="entry name" value="RUST RESISTANCE KINASE LR10-RELATED"/>
    <property type="match status" value="1"/>
</dbReference>
<evidence type="ECO:0000256" key="8">
    <source>
        <dbReference type="ARBA" id="ARBA00022777"/>
    </source>
</evidence>
<dbReference type="InterPro" id="IPR008271">
    <property type="entry name" value="Ser/Thr_kinase_AS"/>
</dbReference>
<dbReference type="EC" id="2.7.11.1" evidence="2"/>
<keyword evidence="18" id="KW-1185">Reference proteome</keyword>
<evidence type="ECO:0000313" key="17">
    <source>
        <dbReference type="EMBL" id="PIA26488.1"/>
    </source>
</evidence>
<comment type="subcellular location">
    <subcellularLocation>
        <location evidence="1">Membrane</location>
        <topology evidence="1">Single-pass type I membrane protein</topology>
    </subcellularLocation>
</comment>
<dbReference type="Proteomes" id="UP000230069">
    <property type="component" value="Unassembled WGS sequence"/>
</dbReference>